<evidence type="ECO:0000313" key="1">
    <source>
        <dbReference type="EMBL" id="KAA8566311.1"/>
    </source>
</evidence>
<dbReference type="Proteomes" id="UP000322873">
    <property type="component" value="Unassembled WGS sequence"/>
</dbReference>
<name>A0A5M9JAP6_MONFR</name>
<gene>
    <name evidence="1" type="ORF">EYC84_008903</name>
</gene>
<protein>
    <submittedName>
        <fullName evidence="1">Uncharacterized protein</fullName>
    </submittedName>
</protein>
<dbReference type="EMBL" id="VICG01000012">
    <property type="protein sequence ID" value="KAA8566311.1"/>
    <property type="molecule type" value="Genomic_DNA"/>
</dbReference>
<evidence type="ECO:0000313" key="2">
    <source>
        <dbReference type="Proteomes" id="UP000322873"/>
    </source>
</evidence>
<proteinExistence type="predicted"/>
<comment type="caution">
    <text evidence="1">The sequence shown here is derived from an EMBL/GenBank/DDBJ whole genome shotgun (WGS) entry which is preliminary data.</text>
</comment>
<sequence length="68" mass="7994">MKFDSSHSHSHSYRKRFLSKTDLHCYQYQASNAIVLAIRAILCGETFERNKKANCISIHLQIRNERVK</sequence>
<reference evidence="1 2" key="1">
    <citation type="submission" date="2019-06" db="EMBL/GenBank/DDBJ databases">
        <title>Genome Sequence of the Brown Rot Fungal Pathogen Monilinia fructicola.</title>
        <authorList>
            <person name="De Miccolis Angelini R.M."/>
            <person name="Landi L."/>
            <person name="Abate D."/>
            <person name="Pollastro S."/>
            <person name="Romanazzi G."/>
            <person name="Faretra F."/>
        </authorList>
    </citation>
    <scope>NUCLEOTIDE SEQUENCE [LARGE SCALE GENOMIC DNA]</scope>
    <source>
        <strain evidence="1 2">Mfrc123</strain>
    </source>
</reference>
<accession>A0A5M9JAP6</accession>
<keyword evidence="2" id="KW-1185">Reference proteome</keyword>
<dbReference type="AlphaFoldDB" id="A0A5M9JAP6"/>
<organism evidence="1 2">
    <name type="scientific">Monilinia fructicola</name>
    <name type="common">Brown rot fungus</name>
    <name type="synonym">Ciboria fructicola</name>
    <dbReference type="NCBI Taxonomy" id="38448"/>
    <lineage>
        <taxon>Eukaryota</taxon>
        <taxon>Fungi</taxon>
        <taxon>Dikarya</taxon>
        <taxon>Ascomycota</taxon>
        <taxon>Pezizomycotina</taxon>
        <taxon>Leotiomycetes</taxon>
        <taxon>Helotiales</taxon>
        <taxon>Sclerotiniaceae</taxon>
        <taxon>Monilinia</taxon>
    </lineage>
</organism>